<organism evidence="2">
    <name type="scientific">Hyalella azteca</name>
    <name type="common">Amphipod</name>
    <dbReference type="NCBI Taxonomy" id="294128"/>
    <lineage>
        <taxon>Eukaryota</taxon>
        <taxon>Metazoa</taxon>
        <taxon>Ecdysozoa</taxon>
        <taxon>Arthropoda</taxon>
        <taxon>Crustacea</taxon>
        <taxon>Multicrustacea</taxon>
        <taxon>Malacostraca</taxon>
        <taxon>Eumalacostraca</taxon>
        <taxon>Peracarida</taxon>
        <taxon>Amphipoda</taxon>
        <taxon>Senticaudata</taxon>
        <taxon>Talitrida</taxon>
        <taxon>Talitroidea</taxon>
        <taxon>Hyalellidae</taxon>
        <taxon>Hyalella</taxon>
    </lineage>
</organism>
<sequence>MSTETRCSIEEIRALREAHNQFQRSLSTAQADFEALAALDQQIKNYNVGPNPYTWFTMEALEDTWRNLQKIIKERDVELAKEAQRQEENDKLRKEFAKHANSFYNWLTETRFSLLGFTMLGYDARSAMMEGSGTLEQQLEATRLKALQVREHRSDLKKIEDLGQILEEHLILDNRYTEHSTVGLAQQWDQLDQLGMRMQHNLEQQIQARNQSGVSEDALKEFSMMFKVCSGGVQMFEVCS</sequence>
<dbReference type="EMBL" id="JQDR03006811">
    <property type="protein sequence ID" value="KAA0199629.1"/>
    <property type="molecule type" value="Genomic_DNA"/>
</dbReference>
<dbReference type="AlphaFoldDB" id="A0A6A0H578"/>
<dbReference type="Pfam" id="PF00435">
    <property type="entry name" value="Spectrin"/>
    <property type="match status" value="1"/>
</dbReference>
<name>A0A6A0H578_HYAAZ</name>
<evidence type="ECO:0000313" key="2">
    <source>
        <dbReference type="EMBL" id="KAA0199629.1"/>
    </source>
</evidence>
<keyword evidence="1" id="KW-0677">Repeat</keyword>
<evidence type="ECO:0000256" key="1">
    <source>
        <dbReference type="ARBA" id="ARBA00022737"/>
    </source>
</evidence>
<reference evidence="2" key="1">
    <citation type="submission" date="2014-08" db="EMBL/GenBank/DDBJ databases">
        <authorList>
            <person name="Murali S."/>
            <person name="Richards S."/>
            <person name="Bandaranaike D."/>
            <person name="Bellair M."/>
            <person name="Blankenburg K."/>
            <person name="Chao H."/>
            <person name="Dinh H."/>
            <person name="Doddapaneni H."/>
            <person name="Dugan-Rocha S."/>
            <person name="Elkadiri S."/>
            <person name="Gnanaolivu R."/>
            <person name="Hughes D."/>
            <person name="Lee S."/>
            <person name="Li M."/>
            <person name="Ming W."/>
            <person name="Munidasa M."/>
            <person name="Muniz J."/>
            <person name="Nguyen L."/>
            <person name="Osuji N."/>
            <person name="Pu L.-L."/>
            <person name="Puazo M."/>
            <person name="Skinner E."/>
            <person name="Qu C."/>
            <person name="Quiroz J."/>
            <person name="Raj R."/>
            <person name="Weissenberger G."/>
            <person name="Xin Y."/>
            <person name="Zou X."/>
            <person name="Han Y."/>
            <person name="Worley K."/>
            <person name="Muzny D."/>
            <person name="Gibbs R."/>
        </authorList>
    </citation>
    <scope>NUCLEOTIDE SEQUENCE</scope>
    <source>
        <strain evidence="2">HAZT.00-mixed</strain>
        <tissue evidence="2">Whole organism</tissue>
    </source>
</reference>
<dbReference type="PANTHER" id="PTHR11915">
    <property type="entry name" value="SPECTRIN/FILAMIN RELATED CYTOSKELETAL PROTEIN"/>
    <property type="match status" value="1"/>
</dbReference>
<accession>A0A6A0H578</accession>
<dbReference type="Gene3D" id="1.20.58.60">
    <property type="match status" value="2"/>
</dbReference>
<dbReference type="SUPFAM" id="SSF46966">
    <property type="entry name" value="Spectrin repeat"/>
    <property type="match status" value="2"/>
</dbReference>
<proteinExistence type="predicted"/>
<dbReference type="FunFam" id="1.20.58.60:FF:000078">
    <property type="entry name" value="Spectrin alpha chain, non-erythrocytic 1"/>
    <property type="match status" value="1"/>
</dbReference>
<protein>
    <submittedName>
        <fullName evidence="2">Uncharacterized protein</fullName>
    </submittedName>
</protein>
<dbReference type="OrthoDB" id="6018565at2759"/>
<dbReference type="CDD" id="cd00176">
    <property type="entry name" value="SPEC"/>
    <property type="match status" value="1"/>
</dbReference>
<dbReference type="InterPro" id="IPR002017">
    <property type="entry name" value="Spectrin_repeat"/>
</dbReference>
<reference evidence="2" key="2">
    <citation type="journal article" date="2018" name="Environ. Sci. Technol.">
        <title>The Toxicogenome of Hyalella azteca: A Model for Sediment Ecotoxicology and Evolutionary Toxicology.</title>
        <authorList>
            <person name="Poynton H.C."/>
            <person name="Hasenbein S."/>
            <person name="Benoit J.B."/>
            <person name="Sepulveda M.S."/>
            <person name="Poelchau M.F."/>
            <person name="Hughes D.S.T."/>
            <person name="Murali S.C."/>
            <person name="Chen S."/>
            <person name="Glastad K.M."/>
            <person name="Goodisman M.A.D."/>
            <person name="Werren J.H."/>
            <person name="Vineis J.H."/>
            <person name="Bowen J.L."/>
            <person name="Friedrich M."/>
            <person name="Jones J."/>
            <person name="Robertson H.M."/>
            <person name="Feyereisen R."/>
            <person name="Mechler-Hickson A."/>
            <person name="Mathers N."/>
            <person name="Lee C.E."/>
            <person name="Colbourne J.K."/>
            <person name="Biales A."/>
            <person name="Johnston J.S."/>
            <person name="Wellborn G.A."/>
            <person name="Rosendale A.J."/>
            <person name="Cridge A.G."/>
            <person name="Munoz-Torres M.C."/>
            <person name="Bain P.A."/>
            <person name="Manny A.R."/>
            <person name="Major K.M."/>
            <person name="Lambert F.N."/>
            <person name="Vulpe C.D."/>
            <person name="Tuck P."/>
            <person name="Blalock B.J."/>
            <person name="Lin Y.Y."/>
            <person name="Smith M.E."/>
            <person name="Ochoa-Acuna H."/>
            <person name="Chen M.M."/>
            <person name="Childers C.P."/>
            <person name="Qu J."/>
            <person name="Dugan S."/>
            <person name="Lee S.L."/>
            <person name="Chao H."/>
            <person name="Dinh H."/>
            <person name="Han Y."/>
            <person name="Doddapaneni H."/>
            <person name="Worley K.C."/>
            <person name="Muzny D.M."/>
            <person name="Gibbs R.A."/>
            <person name="Richards S."/>
        </authorList>
    </citation>
    <scope>NUCLEOTIDE SEQUENCE</scope>
    <source>
        <strain evidence="2">HAZT.00-mixed</strain>
        <tissue evidence="2">Whole organism</tissue>
    </source>
</reference>
<dbReference type="InterPro" id="IPR018159">
    <property type="entry name" value="Spectrin/alpha-actinin"/>
</dbReference>
<dbReference type="Proteomes" id="UP000711488">
    <property type="component" value="Unassembled WGS sequence"/>
</dbReference>
<reference evidence="2" key="3">
    <citation type="submission" date="2019-06" db="EMBL/GenBank/DDBJ databases">
        <authorList>
            <person name="Poynton C."/>
            <person name="Hasenbein S."/>
            <person name="Benoit J.B."/>
            <person name="Sepulveda M.S."/>
            <person name="Poelchau M.F."/>
            <person name="Murali S.C."/>
            <person name="Chen S."/>
            <person name="Glastad K.M."/>
            <person name="Werren J.H."/>
            <person name="Vineis J.H."/>
            <person name="Bowen J.L."/>
            <person name="Friedrich M."/>
            <person name="Jones J."/>
            <person name="Robertson H.M."/>
            <person name="Feyereisen R."/>
            <person name="Mechler-Hickson A."/>
            <person name="Mathers N."/>
            <person name="Lee C.E."/>
            <person name="Colbourne J.K."/>
            <person name="Biales A."/>
            <person name="Johnston J.S."/>
            <person name="Wellborn G.A."/>
            <person name="Rosendale A.J."/>
            <person name="Cridge A.G."/>
            <person name="Munoz-Torres M.C."/>
            <person name="Bain P.A."/>
            <person name="Manny A.R."/>
            <person name="Major K.M."/>
            <person name="Lambert F.N."/>
            <person name="Vulpe C.D."/>
            <person name="Tuck P."/>
            <person name="Blalock B.J."/>
            <person name="Lin Y.-Y."/>
            <person name="Smith M.E."/>
            <person name="Ochoa-Acuna H."/>
            <person name="Chen M.-J.M."/>
            <person name="Childers C.P."/>
            <person name="Qu J."/>
            <person name="Dugan S."/>
            <person name="Lee S.L."/>
            <person name="Chao H."/>
            <person name="Dinh H."/>
            <person name="Han Y."/>
            <person name="Doddapaneni H."/>
            <person name="Worley K.C."/>
            <person name="Muzny D.M."/>
            <person name="Gibbs R.A."/>
            <person name="Richards S."/>
        </authorList>
    </citation>
    <scope>NUCLEOTIDE SEQUENCE</scope>
    <source>
        <strain evidence="2">HAZT.00-mixed</strain>
        <tissue evidence="2">Whole organism</tissue>
    </source>
</reference>
<gene>
    <name evidence="2" type="ORF">HAZT_HAZT001018</name>
</gene>
<comment type="caution">
    <text evidence="2">The sequence shown here is derived from an EMBL/GenBank/DDBJ whole genome shotgun (WGS) entry which is preliminary data.</text>
</comment>